<dbReference type="Proteomes" id="UP000274772">
    <property type="component" value="Chromosome"/>
</dbReference>
<evidence type="ECO:0000313" key="7">
    <source>
        <dbReference type="EMBL" id="BBD91599.1"/>
    </source>
</evidence>
<feature type="transmembrane region" description="Helical" evidence="5">
    <location>
        <begin position="65"/>
        <end position="85"/>
    </location>
</feature>
<evidence type="ECO:0000256" key="2">
    <source>
        <dbReference type="ARBA" id="ARBA00022692"/>
    </source>
</evidence>
<name>A0ABM7FU85_9STAP</name>
<dbReference type="EMBL" id="AP018586">
    <property type="protein sequence ID" value="BBD91599.1"/>
    <property type="molecule type" value="Genomic_DNA"/>
</dbReference>
<evidence type="ECO:0000256" key="1">
    <source>
        <dbReference type="ARBA" id="ARBA00004141"/>
    </source>
</evidence>
<feature type="transmembrane region" description="Helical" evidence="5">
    <location>
        <begin position="91"/>
        <end position="108"/>
    </location>
</feature>
<keyword evidence="2 5" id="KW-0812">Transmembrane</keyword>
<feature type="transmembrane region" description="Helical" evidence="5">
    <location>
        <begin position="337"/>
        <end position="354"/>
    </location>
</feature>
<comment type="subcellular location">
    <subcellularLocation>
        <location evidence="1">Membrane</location>
        <topology evidence="1">Multi-pass membrane protein</topology>
    </subcellularLocation>
</comment>
<protein>
    <submittedName>
        <fullName evidence="7">Membrane protein</fullName>
    </submittedName>
</protein>
<evidence type="ECO:0000259" key="6">
    <source>
        <dbReference type="Pfam" id="PF13515"/>
    </source>
</evidence>
<proteinExistence type="predicted"/>
<dbReference type="GeneID" id="58050259"/>
<feature type="transmembrane region" description="Helical" evidence="5">
    <location>
        <begin position="426"/>
        <end position="447"/>
    </location>
</feature>
<dbReference type="Pfam" id="PF13515">
    <property type="entry name" value="FUSC_2"/>
    <property type="match status" value="1"/>
</dbReference>
<reference evidence="7 8" key="1">
    <citation type="submission" date="2018-05" db="EMBL/GenBank/DDBJ databases">
        <title>Complete genome sequencing of three human clinical isolates of Staphylococcus caprae reveals virulence factors similar to those of S. epidermidis and S. capitis.</title>
        <authorList>
            <person name="Watanabe S."/>
            <person name="Cui L."/>
        </authorList>
    </citation>
    <scope>NUCLEOTIDE SEQUENCE [LARGE SCALE GENOMIC DNA]</scope>
    <source>
        <strain evidence="7 8">JMUB590</strain>
    </source>
</reference>
<dbReference type="SUPFAM" id="SSF103473">
    <property type="entry name" value="MFS general substrate transporter"/>
    <property type="match status" value="1"/>
</dbReference>
<dbReference type="RefSeq" id="WP_172594630.1">
    <property type="nucleotide sequence ID" value="NZ_AP018586.1"/>
</dbReference>
<dbReference type="InterPro" id="IPR049453">
    <property type="entry name" value="Memb_transporter_dom"/>
</dbReference>
<feature type="transmembrane region" description="Helical" evidence="5">
    <location>
        <begin position="143"/>
        <end position="163"/>
    </location>
</feature>
<sequence length="642" mass="72608">MNQILNSLIRFDTSKIDYFKGIRQGLLMVLPALIGYLCGFPSFGLLISTGTLAHIYVFKGSPQSMLRTVIICVLSFTVCMILGTLTVTQPILFGLLLLIVVAVPYYSFNALKLAGPSSTFFLVTFCLPINLPVAPDQALIRGLAIFIGGVLATITVLLTIFFTKEKAEDRAIKADFKTLHNLLHHFNDAEQFKRYARNAVTEFRTSEKLLITSTSGGNGNLSNRFQKLILLHTSAQGIYSELLELNEKNIRPLPEDLVEMMDYIIKNVRYPQQLRPWTKTVDVAPEFQNLMNHILKIDEMIHANEHHIEYEADIRKPLYSKRIYQNLTFDSIVFRNALQYTVIMGIAIFIALAFNIQKAYWVPLTAHTVMLSNMTTIRTLDRSLARGLGTIVGAIVLSGILAFNINPVVAILIMSISALMTEAFVASNYAFAVIFITIQVIILNGLASQNLSIEIAYTRIIDVLVGIIIAVLGILFLARRTASSMLPSAIAELVRKESILFHYLFSENKQENNDRDKVEKLNLSVKISNVTQMYNSANGELFSNKEAVRYYYPSIFALEEISFMLERAMNNKHRQTIDDQQMGEYLVVFENIAKHFQLQTDLNMKEMSHLPQYNYIRAALMNIQRNCSEQRKDITHSEEGAH</sequence>
<gene>
    <name evidence="7" type="ORF">JMUB590_0489</name>
</gene>
<feature type="transmembrane region" description="Helical" evidence="5">
    <location>
        <begin position="33"/>
        <end position="58"/>
    </location>
</feature>
<organism evidence="7 8">
    <name type="scientific">Staphylococcus caprae</name>
    <dbReference type="NCBI Taxonomy" id="29380"/>
    <lineage>
        <taxon>Bacteria</taxon>
        <taxon>Bacillati</taxon>
        <taxon>Bacillota</taxon>
        <taxon>Bacilli</taxon>
        <taxon>Bacillales</taxon>
        <taxon>Staphylococcaceae</taxon>
        <taxon>Staphylococcus</taxon>
    </lineage>
</organism>
<keyword evidence="4 5" id="KW-0472">Membrane</keyword>
<accession>A0ABM7FU85</accession>
<keyword evidence="3 5" id="KW-1133">Transmembrane helix</keyword>
<dbReference type="InterPro" id="IPR036259">
    <property type="entry name" value="MFS_trans_sf"/>
</dbReference>
<evidence type="ECO:0000256" key="4">
    <source>
        <dbReference type="ARBA" id="ARBA00023136"/>
    </source>
</evidence>
<evidence type="ECO:0000256" key="5">
    <source>
        <dbReference type="SAM" id="Phobius"/>
    </source>
</evidence>
<evidence type="ECO:0000313" key="8">
    <source>
        <dbReference type="Proteomes" id="UP000274772"/>
    </source>
</evidence>
<evidence type="ECO:0000256" key="3">
    <source>
        <dbReference type="ARBA" id="ARBA00022989"/>
    </source>
</evidence>
<keyword evidence="8" id="KW-1185">Reference proteome</keyword>
<feature type="transmembrane region" description="Helical" evidence="5">
    <location>
        <begin position="459"/>
        <end position="478"/>
    </location>
</feature>
<feature type="transmembrane region" description="Helical" evidence="5">
    <location>
        <begin position="392"/>
        <end position="420"/>
    </location>
</feature>
<feature type="domain" description="Integral membrane bound transporter" evidence="6">
    <location>
        <begin position="346"/>
        <end position="472"/>
    </location>
</feature>